<feature type="domain" description="Calcineurin-like phosphoesterase" evidence="1">
    <location>
        <begin position="10"/>
        <end position="194"/>
    </location>
</feature>
<accession>A0A3R9Y8F6</accession>
<organism evidence="2 3">
    <name type="scientific">Aquibium carbonis</name>
    <dbReference type="NCBI Taxonomy" id="2495581"/>
    <lineage>
        <taxon>Bacteria</taxon>
        <taxon>Pseudomonadati</taxon>
        <taxon>Pseudomonadota</taxon>
        <taxon>Alphaproteobacteria</taxon>
        <taxon>Hyphomicrobiales</taxon>
        <taxon>Phyllobacteriaceae</taxon>
        <taxon>Aquibium</taxon>
    </lineage>
</organism>
<evidence type="ECO:0000313" key="2">
    <source>
        <dbReference type="EMBL" id="RST85505.1"/>
    </source>
</evidence>
<evidence type="ECO:0000259" key="1">
    <source>
        <dbReference type="Pfam" id="PF00149"/>
    </source>
</evidence>
<reference evidence="2 3" key="1">
    <citation type="submission" date="2018-12" db="EMBL/GenBank/DDBJ databases">
        <title>Mesorhizobium carbonis sp. nov., isolated from coal mine water.</title>
        <authorList>
            <person name="Xin W."/>
            <person name="Xu Z."/>
            <person name="Xiang F."/>
            <person name="Zhang J."/>
            <person name="Xi L."/>
            <person name="Liu J."/>
        </authorList>
    </citation>
    <scope>NUCLEOTIDE SEQUENCE [LARGE SCALE GENOMIC DNA]</scope>
    <source>
        <strain evidence="2 3">B2.3</strain>
    </source>
</reference>
<dbReference type="PANTHER" id="PTHR42850:SF4">
    <property type="entry name" value="ZINC-DEPENDENT ENDOPOLYPHOSPHATASE"/>
    <property type="match status" value="1"/>
</dbReference>
<dbReference type="Gene3D" id="3.60.21.10">
    <property type="match status" value="1"/>
</dbReference>
<keyword evidence="3" id="KW-1185">Reference proteome</keyword>
<sequence>MSHSDQSTYAVGDIHGRADLLDPLLQAISDDSGTALPCVVFLGDVVDRGPDSREAMDLVCHALARWPRSRLIRGNHDHWFLQFMTGRGGDAGRFARWLFRTGGDATLRSYGLAGAHDLSEAASRFRNEFPVHLDALMTSASIIVDKDVAYAHAGVDPRRPLHDQDPRDLMMIRQGFLDYEGAISHIVVHGHTPCEQPEVREFRIGIDTGAYATGILTCLALPEEGDTYFIQAVRRHARVTVRRVGLNHSIATGRNATWALTR</sequence>
<dbReference type="InterPro" id="IPR050126">
    <property type="entry name" value="Ap4A_hydrolase"/>
</dbReference>
<proteinExistence type="predicted"/>
<comment type="caution">
    <text evidence="2">The sequence shown here is derived from an EMBL/GenBank/DDBJ whole genome shotgun (WGS) entry which is preliminary data.</text>
</comment>
<dbReference type="OrthoDB" id="9807890at2"/>
<dbReference type="CDD" id="cd00144">
    <property type="entry name" value="MPP_PPP_family"/>
    <property type="match status" value="1"/>
</dbReference>
<dbReference type="PANTHER" id="PTHR42850">
    <property type="entry name" value="METALLOPHOSPHOESTERASE"/>
    <property type="match status" value="1"/>
</dbReference>
<dbReference type="EMBL" id="RWKW01000055">
    <property type="protein sequence ID" value="RST85505.1"/>
    <property type="molecule type" value="Genomic_DNA"/>
</dbReference>
<dbReference type="GO" id="GO:0110154">
    <property type="term" value="P:RNA decapping"/>
    <property type="evidence" value="ECO:0007669"/>
    <property type="project" value="TreeGrafter"/>
</dbReference>
<dbReference type="SUPFAM" id="SSF56300">
    <property type="entry name" value="Metallo-dependent phosphatases"/>
    <property type="match status" value="1"/>
</dbReference>
<dbReference type="GO" id="GO:0008803">
    <property type="term" value="F:bis(5'-nucleosyl)-tetraphosphatase (symmetrical) activity"/>
    <property type="evidence" value="ECO:0007669"/>
    <property type="project" value="TreeGrafter"/>
</dbReference>
<dbReference type="Pfam" id="PF00149">
    <property type="entry name" value="Metallophos"/>
    <property type="match status" value="1"/>
</dbReference>
<dbReference type="GO" id="GO:0016791">
    <property type="term" value="F:phosphatase activity"/>
    <property type="evidence" value="ECO:0007669"/>
    <property type="project" value="TreeGrafter"/>
</dbReference>
<dbReference type="GO" id="GO:0005737">
    <property type="term" value="C:cytoplasm"/>
    <property type="evidence" value="ECO:0007669"/>
    <property type="project" value="TreeGrafter"/>
</dbReference>
<dbReference type="AlphaFoldDB" id="A0A3R9Y8F6"/>
<dbReference type="InterPro" id="IPR029052">
    <property type="entry name" value="Metallo-depent_PP-like"/>
</dbReference>
<evidence type="ECO:0000313" key="3">
    <source>
        <dbReference type="Proteomes" id="UP000278398"/>
    </source>
</evidence>
<dbReference type="Proteomes" id="UP000278398">
    <property type="component" value="Unassembled WGS sequence"/>
</dbReference>
<gene>
    <name evidence="2" type="ORF">EJC49_15570</name>
</gene>
<protein>
    <submittedName>
        <fullName evidence="2">Serine/threonine protein phosphatase</fullName>
    </submittedName>
</protein>
<dbReference type="InterPro" id="IPR004843">
    <property type="entry name" value="Calcineurin-like_PHP"/>
</dbReference>
<name>A0A3R9Y8F6_9HYPH</name>